<dbReference type="InterPro" id="IPR002725">
    <property type="entry name" value="YgjP-like_metallopeptidase"/>
</dbReference>
<dbReference type="Proteomes" id="UP000706525">
    <property type="component" value="Unassembled WGS sequence"/>
</dbReference>
<comment type="caution">
    <text evidence="2">The sequence shown here is derived from an EMBL/GenBank/DDBJ whole genome shotgun (WGS) entry which is preliminary data.</text>
</comment>
<dbReference type="GO" id="GO:0016787">
    <property type="term" value="F:hydrolase activity"/>
    <property type="evidence" value="ECO:0007669"/>
    <property type="project" value="UniProtKB-KW"/>
</dbReference>
<keyword evidence="2" id="KW-0378">Hydrolase</keyword>
<dbReference type="Pfam" id="PF01863">
    <property type="entry name" value="YgjP-like"/>
    <property type="match status" value="1"/>
</dbReference>
<dbReference type="PANTHER" id="PTHR30399">
    <property type="entry name" value="UNCHARACTERIZED PROTEIN YGJP"/>
    <property type="match status" value="1"/>
</dbReference>
<dbReference type="EC" id="3.6.1.-" evidence="2"/>
<name>A0ABM8Y1X2_9BURK</name>
<gene>
    <name evidence="2" type="primary">ygjP</name>
    <name evidence="2" type="ORF">LMG32289_06591</name>
</gene>
<evidence type="ECO:0000313" key="2">
    <source>
        <dbReference type="EMBL" id="CAG9186736.1"/>
    </source>
</evidence>
<feature type="domain" description="YgjP-like metallopeptidase" evidence="1">
    <location>
        <begin position="106"/>
        <end position="162"/>
    </location>
</feature>
<keyword evidence="3" id="KW-1185">Reference proteome</keyword>
<organism evidence="2 3">
    <name type="scientific">Cupriavidus pampae</name>
    <dbReference type="NCBI Taxonomy" id="659251"/>
    <lineage>
        <taxon>Bacteria</taxon>
        <taxon>Pseudomonadati</taxon>
        <taxon>Pseudomonadota</taxon>
        <taxon>Betaproteobacteria</taxon>
        <taxon>Burkholderiales</taxon>
        <taxon>Burkholderiaceae</taxon>
        <taxon>Cupriavidus</taxon>
    </lineage>
</organism>
<dbReference type="InterPro" id="IPR053136">
    <property type="entry name" value="UTP_pyrophosphatase-like"/>
</dbReference>
<dbReference type="EMBL" id="CAJZAG010000020">
    <property type="protein sequence ID" value="CAG9186736.1"/>
    <property type="molecule type" value="Genomic_DNA"/>
</dbReference>
<dbReference type="CDD" id="cd07344">
    <property type="entry name" value="M48_yhfN_like"/>
    <property type="match status" value="1"/>
</dbReference>
<accession>A0ABM8Y1X2</accession>
<evidence type="ECO:0000259" key="1">
    <source>
        <dbReference type="Pfam" id="PF01863"/>
    </source>
</evidence>
<reference evidence="2 3" key="1">
    <citation type="submission" date="2021-08" db="EMBL/GenBank/DDBJ databases">
        <authorList>
            <person name="Peeters C."/>
        </authorList>
    </citation>
    <scope>NUCLEOTIDE SEQUENCE [LARGE SCALE GENOMIC DNA]</scope>
    <source>
        <strain evidence="2 3">LMG 32289</strain>
    </source>
</reference>
<dbReference type="Gene3D" id="3.30.2010.10">
    <property type="entry name" value="Metalloproteases ('zincins'), catalytic domain"/>
    <property type="match status" value="1"/>
</dbReference>
<evidence type="ECO:0000313" key="3">
    <source>
        <dbReference type="Proteomes" id="UP000706525"/>
    </source>
</evidence>
<proteinExistence type="predicted"/>
<dbReference type="PANTHER" id="PTHR30399:SF1">
    <property type="entry name" value="UTP PYROPHOSPHATASE"/>
    <property type="match status" value="1"/>
</dbReference>
<protein>
    <submittedName>
        <fullName evidence="2">UTP pyrophosphatase</fullName>
        <ecNumber evidence="2">3.6.1.-</ecNumber>
    </submittedName>
</protein>
<sequence length="187" mass="21379">MTAGVTEPWRATAKDPMRFLGGYPADVLDQVRAMVAADKLGAHIARRYPQRHTVQTDRALYDYTTELKQEFLRSAPPLHKVGYDARLDTAQHALGLHTAISRVQGGKLKAKKEIRVASLFKDAPPEFLRMIVVHELAHLKESDHNKAFYRLCEHMEPHYHQLEFDTRLYLAWRELESTQSKGSDTTA</sequence>